<dbReference type="Proteomes" id="UP000828390">
    <property type="component" value="Unassembled WGS sequence"/>
</dbReference>
<dbReference type="AlphaFoldDB" id="A0A9D4HTG2"/>
<dbReference type="EMBL" id="JAIWYP010000012">
    <property type="protein sequence ID" value="KAH3730406.1"/>
    <property type="molecule type" value="Genomic_DNA"/>
</dbReference>
<evidence type="ECO:0000313" key="1">
    <source>
        <dbReference type="EMBL" id="KAH3730406.1"/>
    </source>
</evidence>
<keyword evidence="2" id="KW-1185">Reference proteome</keyword>
<gene>
    <name evidence="1" type="ORF">DPMN_056392</name>
</gene>
<sequence>MDVMVHVSYNGQSQTMRLCVLKDDEPVLFGRDWLSHVKLNCDTLFKVNSVTMEGLR</sequence>
<name>A0A9D4HTG2_DREPO</name>
<reference evidence="1" key="2">
    <citation type="submission" date="2020-11" db="EMBL/GenBank/DDBJ databases">
        <authorList>
            <person name="McCartney M.A."/>
            <person name="Auch B."/>
            <person name="Kono T."/>
            <person name="Mallez S."/>
            <person name="Becker A."/>
            <person name="Gohl D.M."/>
            <person name="Silverstein K.A.T."/>
            <person name="Koren S."/>
            <person name="Bechman K.B."/>
            <person name="Herman A."/>
            <person name="Abrahante J.E."/>
            <person name="Garbe J."/>
        </authorList>
    </citation>
    <scope>NUCLEOTIDE SEQUENCE</scope>
    <source>
        <strain evidence="1">Duluth1</strain>
        <tissue evidence="1">Whole animal</tissue>
    </source>
</reference>
<reference evidence="1" key="1">
    <citation type="journal article" date="2019" name="bioRxiv">
        <title>The Genome of the Zebra Mussel, Dreissena polymorpha: A Resource for Invasive Species Research.</title>
        <authorList>
            <person name="McCartney M.A."/>
            <person name="Auch B."/>
            <person name="Kono T."/>
            <person name="Mallez S."/>
            <person name="Zhang Y."/>
            <person name="Obille A."/>
            <person name="Becker A."/>
            <person name="Abrahante J.E."/>
            <person name="Garbe J."/>
            <person name="Badalamenti J.P."/>
            <person name="Herman A."/>
            <person name="Mangelson H."/>
            <person name="Liachko I."/>
            <person name="Sullivan S."/>
            <person name="Sone E.D."/>
            <person name="Koren S."/>
            <person name="Silverstein K.A.T."/>
            <person name="Beckman K.B."/>
            <person name="Gohl D.M."/>
        </authorList>
    </citation>
    <scope>NUCLEOTIDE SEQUENCE</scope>
    <source>
        <strain evidence="1">Duluth1</strain>
        <tissue evidence="1">Whole animal</tissue>
    </source>
</reference>
<proteinExistence type="predicted"/>
<evidence type="ECO:0000313" key="2">
    <source>
        <dbReference type="Proteomes" id="UP000828390"/>
    </source>
</evidence>
<protein>
    <submittedName>
        <fullName evidence="1">Uncharacterized protein</fullName>
    </submittedName>
</protein>
<comment type="caution">
    <text evidence="1">The sequence shown here is derived from an EMBL/GenBank/DDBJ whole genome shotgun (WGS) entry which is preliminary data.</text>
</comment>
<organism evidence="1 2">
    <name type="scientific">Dreissena polymorpha</name>
    <name type="common">Zebra mussel</name>
    <name type="synonym">Mytilus polymorpha</name>
    <dbReference type="NCBI Taxonomy" id="45954"/>
    <lineage>
        <taxon>Eukaryota</taxon>
        <taxon>Metazoa</taxon>
        <taxon>Spiralia</taxon>
        <taxon>Lophotrochozoa</taxon>
        <taxon>Mollusca</taxon>
        <taxon>Bivalvia</taxon>
        <taxon>Autobranchia</taxon>
        <taxon>Heteroconchia</taxon>
        <taxon>Euheterodonta</taxon>
        <taxon>Imparidentia</taxon>
        <taxon>Neoheterodontei</taxon>
        <taxon>Myida</taxon>
        <taxon>Dreissenoidea</taxon>
        <taxon>Dreissenidae</taxon>
        <taxon>Dreissena</taxon>
    </lineage>
</organism>
<accession>A0A9D4HTG2</accession>